<reference evidence="1" key="1">
    <citation type="submission" date="2021-12" db="EMBL/GenBank/DDBJ databases">
        <authorList>
            <person name="King R."/>
        </authorList>
    </citation>
    <scope>NUCLEOTIDE SEQUENCE</scope>
</reference>
<proteinExistence type="predicted"/>
<name>A0A9P0A3J0_BEMTA</name>
<sequence>MSVLERLRSEILPKAVREKKFGQNVVKFLEFKSDENYAAADQFASSIYFGDVISETESGDRVTQSVVVKAQAGASSRMQSTCSRSISSFTTSSCFTRNLTAPLSM</sequence>
<evidence type="ECO:0000313" key="2">
    <source>
        <dbReference type="Proteomes" id="UP001152759"/>
    </source>
</evidence>
<keyword evidence="2" id="KW-1185">Reference proteome</keyword>
<protein>
    <submittedName>
        <fullName evidence="1">Uncharacterized protein</fullName>
    </submittedName>
</protein>
<organism evidence="1 2">
    <name type="scientific">Bemisia tabaci</name>
    <name type="common">Sweetpotato whitefly</name>
    <name type="synonym">Aleurodes tabaci</name>
    <dbReference type="NCBI Taxonomy" id="7038"/>
    <lineage>
        <taxon>Eukaryota</taxon>
        <taxon>Metazoa</taxon>
        <taxon>Ecdysozoa</taxon>
        <taxon>Arthropoda</taxon>
        <taxon>Hexapoda</taxon>
        <taxon>Insecta</taxon>
        <taxon>Pterygota</taxon>
        <taxon>Neoptera</taxon>
        <taxon>Paraneoptera</taxon>
        <taxon>Hemiptera</taxon>
        <taxon>Sternorrhyncha</taxon>
        <taxon>Aleyrodoidea</taxon>
        <taxon>Aleyrodidae</taxon>
        <taxon>Aleyrodinae</taxon>
        <taxon>Bemisia</taxon>
    </lineage>
</organism>
<dbReference type="EMBL" id="OU963862">
    <property type="protein sequence ID" value="CAH0382444.1"/>
    <property type="molecule type" value="Genomic_DNA"/>
</dbReference>
<gene>
    <name evidence="1" type="ORF">BEMITA_LOCUS1984</name>
</gene>
<dbReference type="AlphaFoldDB" id="A0A9P0A3J0"/>
<accession>A0A9P0A3J0</accession>
<evidence type="ECO:0000313" key="1">
    <source>
        <dbReference type="EMBL" id="CAH0382444.1"/>
    </source>
</evidence>
<dbReference type="Proteomes" id="UP001152759">
    <property type="component" value="Chromosome 1"/>
</dbReference>